<sequence>MKSVYKRFALGSVCLYFLYNGQQTSLLNTTVNMLLLLLLSSWIIHRANVKTGVQWGVLAAFLLYLCILHSYVTYIDAYYYMNQPYVGYHTIDYEQINIVPFQTIYQNVMGSNVSLVTVVQTIGNLLLLTPLAFSLLHLKMMNRLFSVLLIIFFTTLGIELTQLVMNYIGSGYEFGQEGARAIDVDDVLLNTLSGGIGIGCYLIYQQIFLSNQKDHSIY</sequence>
<feature type="transmembrane region" description="Helical" evidence="1">
    <location>
        <begin position="187"/>
        <end position="204"/>
    </location>
</feature>
<evidence type="ECO:0000259" key="2">
    <source>
        <dbReference type="Pfam" id="PF04892"/>
    </source>
</evidence>
<comment type="caution">
    <text evidence="3">The sequence shown here is derived from an EMBL/GenBank/DDBJ whole genome shotgun (WGS) entry which is preliminary data.</text>
</comment>
<evidence type="ECO:0000256" key="1">
    <source>
        <dbReference type="SAM" id="Phobius"/>
    </source>
</evidence>
<reference evidence="3 4" key="1">
    <citation type="submission" date="2021-01" db="EMBL/GenBank/DDBJ databases">
        <title>Genomic Encyclopedia of Type Strains, Phase IV (KMG-IV): sequencing the most valuable type-strain genomes for metagenomic binning, comparative biology and taxonomic classification.</title>
        <authorList>
            <person name="Goeker M."/>
        </authorList>
    </citation>
    <scope>NUCLEOTIDE SEQUENCE [LARGE SCALE GENOMIC DNA]</scope>
    <source>
        <strain evidence="3 4">DSM 104297</strain>
    </source>
</reference>
<dbReference type="RefSeq" id="WP_205186164.1">
    <property type="nucleotide sequence ID" value="NZ_JAFBFC010000003.1"/>
</dbReference>
<gene>
    <name evidence="3" type="ORF">JOC83_001678</name>
</gene>
<dbReference type="EMBL" id="JAFBFC010000003">
    <property type="protein sequence ID" value="MBM7702831.1"/>
    <property type="molecule type" value="Genomic_DNA"/>
</dbReference>
<keyword evidence="1" id="KW-0472">Membrane</keyword>
<protein>
    <submittedName>
        <fullName evidence="3">Glycopeptide antibiotics resistance protein</fullName>
    </submittedName>
</protein>
<feature type="domain" description="VanZ-like" evidence="2">
    <location>
        <begin position="61"/>
        <end position="203"/>
    </location>
</feature>
<organism evidence="3 4">
    <name type="scientific">Priestia iocasae</name>
    <dbReference type="NCBI Taxonomy" id="2291674"/>
    <lineage>
        <taxon>Bacteria</taxon>
        <taxon>Bacillati</taxon>
        <taxon>Bacillota</taxon>
        <taxon>Bacilli</taxon>
        <taxon>Bacillales</taxon>
        <taxon>Bacillaceae</taxon>
        <taxon>Priestia</taxon>
    </lineage>
</organism>
<dbReference type="PANTHER" id="PTHR36834:SF2">
    <property type="entry name" value="MEMBRANE PROTEIN"/>
    <property type="match status" value="1"/>
</dbReference>
<keyword evidence="4" id="KW-1185">Reference proteome</keyword>
<dbReference type="Proteomes" id="UP000809829">
    <property type="component" value="Unassembled WGS sequence"/>
</dbReference>
<keyword evidence="1" id="KW-0812">Transmembrane</keyword>
<proteinExistence type="predicted"/>
<name>A0ABS2QTN4_9BACI</name>
<feature type="transmembrane region" description="Helical" evidence="1">
    <location>
        <begin position="145"/>
        <end position="167"/>
    </location>
</feature>
<dbReference type="InterPro" id="IPR006976">
    <property type="entry name" value="VanZ-like"/>
</dbReference>
<feature type="transmembrane region" description="Helical" evidence="1">
    <location>
        <begin position="56"/>
        <end position="75"/>
    </location>
</feature>
<accession>A0ABS2QTN4</accession>
<feature type="transmembrane region" description="Helical" evidence="1">
    <location>
        <begin position="25"/>
        <end position="44"/>
    </location>
</feature>
<dbReference type="PANTHER" id="PTHR36834">
    <property type="entry name" value="MEMBRANE PROTEIN-RELATED"/>
    <property type="match status" value="1"/>
</dbReference>
<evidence type="ECO:0000313" key="4">
    <source>
        <dbReference type="Proteomes" id="UP000809829"/>
    </source>
</evidence>
<feature type="transmembrane region" description="Helical" evidence="1">
    <location>
        <begin position="113"/>
        <end position="133"/>
    </location>
</feature>
<dbReference type="Pfam" id="PF04892">
    <property type="entry name" value="VanZ"/>
    <property type="match status" value="1"/>
</dbReference>
<dbReference type="InterPro" id="IPR053150">
    <property type="entry name" value="Teicoplanin_resist-assoc"/>
</dbReference>
<evidence type="ECO:0000313" key="3">
    <source>
        <dbReference type="EMBL" id="MBM7702831.1"/>
    </source>
</evidence>
<keyword evidence="1" id="KW-1133">Transmembrane helix</keyword>